<dbReference type="Proteomes" id="UP000305888">
    <property type="component" value="Chromosome"/>
</dbReference>
<keyword evidence="5" id="KW-1185">Reference proteome</keyword>
<dbReference type="CDD" id="cd12164">
    <property type="entry name" value="GDH_like_2"/>
    <property type="match status" value="1"/>
</dbReference>
<sequence>MIRALLAAPARYWPEWSPHLTHAFAAAGLEVDLVAEPDGGDFDYVIYAPGGTLSDFSTLPGVKAVFSLWAGVEKIIGNPTLTMPLTRMVDPGLVEGMVEFVTGHVLRHHLGMDAHIHGQDGVWRNDVVPPLARNRKVSVLGLGQLGGACARALAGLNFDVVGWSRRAKEIPGVACLSGDDGLEEALARAEILVLLLPLTPSTGNLLDAKRLALLPQGACIVNPGRGPLIDDDALLAALASGALGHATLDVFRQEPLPPEHPFWASKGVTVTPHIASATRPETAAQVVAENMRRAEAGALLLHLVDRAAGY</sequence>
<dbReference type="SUPFAM" id="SSF51735">
    <property type="entry name" value="NAD(P)-binding Rossmann-fold domains"/>
    <property type="match status" value="1"/>
</dbReference>
<organism evidence="4 5">
    <name type="scientific">Paroceanicella profunda</name>
    <dbReference type="NCBI Taxonomy" id="2579971"/>
    <lineage>
        <taxon>Bacteria</taxon>
        <taxon>Pseudomonadati</taxon>
        <taxon>Pseudomonadota</taxon>
        <taxon>Alphaproteobacteria</taxon>
        <taxon>Rhodobacterales</taxon>
        <taxon>Paracoccaceae</taxon>
        <taxon>Paroceanicella</taxon>
    </lineage>
</organism>
<feature type="domain" description="D-isomer specific 2-hydroxyacid dehydrogenase NAD-binding" evidence="3">
    <location>
        <begin position="107"/>
        <end position="275"/>
    </location>
</feature>
<keyword evidence="1" id="KW-0560">Oxidoreductase</keyword>
<keyword evidence="2" id="KW-0520">NAD</keyword>
<name>A0A5B8FUB4_9RHOB</name>
<dbReference type="KEGG" id="ppru:FDP22_02090"/>
<dbReference type="OrthoDB" id="9787219at2"/>
<evidence type="ECO:0000313" key="4">
    <source>
        <dbReference type="EMBL" id="QDL90680.1"/>
    </source>
</evidence>
<dbReference type="EMBL" id="CP040818">
    <property type="protein sequence ID" value="QDL90680.1"/>
    <property type="molecule type" value="Genomic_DNA"/>
</dbReference>
<evidence type="ECO:0000256" key="2">
    <source>
        <dbReference type="ARBA" id="ARBA00023027"/>
    </source>
</evidence>
<protein>
    <submittedName>
        <fullName evidence="4">Glyoxylate/hydroxypyruvate reductase A</fullName>
    </submittedName>
</protein>
<dbReference type="InterPro" id="IPR036291">
    <property type="entry name" value="NAD(P)-bd_dom_sf"/>
</dbReference>
<accession>A0A5B8FUB4</accession>
<proteinExistence type="predicted"/>
<dbReference type="InterPro" id="IPR029753">
    <property type="entry name" value="D-isomer_DH_CS"/>
</dbReference>
<dbReference type="Gene3D" id="3.40.50.720">
    <property type="entry name" value="NAD(P)-binding Rossmann-like Domain"/>
    <property type="match status" value="2"/>
</dbReference>
<dbReference type="InterPro" id="IPR006140">
    <property type="entry name" value="D-isomer_DH_NAD-bd"/>
</dbReference>
<dbReference type="RefSeq" id="WP_138576653.1">
    <property type="nucleotide sequence ID" value="NZ_CP040818.1"/>
</dbReference>
<dbReference type="GO" id="GO:0016616">
    <property type="term" value="F:oxidoreductase activity, acting on the CH-OH group of donors, NAD or NADP as acceptor"/>
    <property type="evidence" value="ECO:0007669"/>
    <property type="project" value="UniProtKB-ARBA"/>
</dbReference>
<keyword evidence="4" id="KW-0670">Pyruvate</keyword>
<evidence type="ECO:0000259" key="3">
    <source>
        <dbReference type="Pfam" id="PF02826"/>
    </source>
</evidence>
<dbReference type="AlphaFoldDB" id="A0A5B8FUB4"/>
<evidence type="ECO:0000256" key="1">
    <source>
        <dbReference type="ARBA" id="ARBA00023002"/>
    </source>
</evidence>
<dbReference type="Pfam" id="PF02826">
    <property type="entry name" value="2-Hacid_dh_C"/>
    <property type="match status" value="1"/>
</dbReference>
<dbReference type="PANTHER" id="PTHR43333:SF1">
    <property type="entry name" value="D-ISOMER SPECIFIC 2-HYDROXYACID DEHYDROGENASE NAD-BINDING DOMAIN-CONTAINING PROTEIN"/>
    <property type="match status" value="1"/>
</dbReference>
<evidence type="ECO:0000313" key="5">
    <source>
        <dbReference type="Proteomes" id="UP000305888"/>
    </source>
</evidence>
<dbReference type="PROSITE" id="PS00671">
    <property type="entry name" value="D_2_HYDROXYACID_DH_3"/>
    <property type="match status" value="1"/>
</dbReference>
<reference evidence="4 5" key="1">
    <citation type="submission" date="2019-06" db="EMBL/GenBank/DDBJ databases">
        <title>Genome sequence of Rhodobacteraceae bacterium D4M1.</title>
        <authorList>
            <person name="Cao J."/>
        </authorList>
    </citation>
    <scope>NUCLEOTIDE SEQUENCE [LARGE SCALE GENOMIC DNA]</scope>
    <source>
        <strain evidence="4 5">D4M1</strain>
    </source>
</reference>
<dbReference type="PANTHER" id="PTHR43333">
    <property type="entry name" value="2-HACID_DH_C DOMAIN-CONTAINING PROTEIN"/>
    <property type="match status" value="1"/>
</dbReference>
<gene>
    <name evidence="4" type="ORF">FDP22_02090</name>
</gene>
<dbReference type="GO" id="GO:0051287">
    <property type="term" value="F:NAD binding"/>
    <property type="evidence" value="ECO:0007669"/>
    <property type="project" value="InterPro"/>
</dbReference>